<evidence type="ECO:0000313" key="2">
    <source>
        <dbReference type="Proteomes" id="UP000887566"/>
    </source>
</evidence>
<feature type="chain" id="PRO_5037527745" evidence="1">
    <location>
        <begin position="18"/>
        <end position="429"/>
    </location>
</feature>
<organism evidence="2 3">
    <name type="scientific">Plectus sambesii</name>
    <dbReference type="NCBI Taxonomy" id="2011161"/>
    <lineage>
        <taxon>Eukaryota</taxon>
        <taxon>Metazoa</taxon>
        <taxon>Ecdysozoa</taxon>
        <taxon>Nematoda</taxon>
        <taxon>Chromadorea</taxon>
        <taxon>Plectida</taxon>
        <taxon>Plectina</taxon>
        <taxon>Plectoidea</taxon>
        <taxon>Plectidae</taxon>
        <taxon>Plectus</taxon>
    </lineage>
</organism>
<feature type="signal peptide" evidence="1">
    <location>
        <begin position="1"/>
        <end position="17"/>
    </location>
</feature>
<protein>
    <submittedName>
        <fullName evidence="3">Uncharacterized protein</fullName>
    </submittedName>
</protein>
<accession>A0A914WG34</accession>
<proteinExistence type="predicted"/>
<reference evidence="3" key="1">
    <citation type="submission" date="2022-11" db="UniProtKB">
        <authorList>
            <consortium name="WormBaseParasite"/>
        </authorList>
    </citation>
    <scope>IDENTIFICATION</scope>
</reference>
<keyword evidence="2" id="KW-1185">Reference proteome</keyword>
<dbReference type="WBParaSite" id="PSAMB.scaffold3939size16337.g22951.t1">
    <property type="protein sequence ID" value="PSAMB.scaffold3939size16337.g22951.t1"/>
    <property type="gene ID" value="PSAMB.scaffold3939size16337.g22951"/>
</dbReference>
<dbReference type="AlphaFoldDB" id="A0A914WG34"/>
<evidence type="ECO:0000256" key="1">
    <source>
        <dbReference type="SAM" id="SignalP"/>
    </source>
</evidence>
<dbReference type="Proteomes" id="UP000887566">
    <property type="component" value="Unplaced"/>
</dbReference>
<evidence type="ECO:0000313" key="3">
    <source>
        <dbReference type="WBParaSite" id="PSAMB.scaffold3939size16337.g22951.t1"/>
    </source>
</evidence>
<sequence length="429" mass="46843">MRLLLLAVCVFAPLASSFKLPEGVASNAVNAGIAPGAFSPANGQSNGFAALFTAFDADKTALKECFESFNVSCVIAIIDEKITNLTDGFIKDKLTAVRDQLTSVVSIFDNLSEEDKQILKSHDWAAIDTLLQGKFTNITDEDQRKKAEGFFAQLKAIRQGRPDFSHSALGGAGMMEAMNVCYKPMIDLWTKMTEEQQNTTKALMEDFKFEEVKAELEKVIATLKPEEQEEPRKWLAENTPPPALRALLANFTEEERAKVADLRTAKSVDFGVITTVMSIFKPHLEALTSDERSSIMSYFLNQAKCMMGNMVRPQGEMSGNGAFPMKNGQMPLVKPVSIGGPSVDVMPVDGHISGGRPHSFLRPAIFPNQASDNLDGPSASDGVRPLIGKIGVVDNNQQMANADLIRPIAQVGGGRDSARIAARRRRRFI</sequence>
<name>A0A914WG34_9BILA</name>
<keyword evidence="1" id="KW-0732">Signal</keyword>